<dbReference type="PANTHER" id="PTHR43591:SF24">
    <property type="entry name" value="2-METHOXY-6-POLYPRENYL-1,4-BENZOQUINOL METHYLASE, MITOCHONDRIAL"/>
    <property type="match status" value="1"/>
</dbReference>
<proteinExistence type="predicted"/>
<keyword evidence="3" id="KW-1185">Reference proteome</keyword>
<name>A0A3M8AK99_9MICO</name>
<dbReference type="InterPro" id="IPR013216">
    <property type="entry name" value="Methyltransf_11"/>
</dbReference>
<dbReference type="CDD" id="cd02440">
    <property type="entry name" value="AdoMet_MTases"/>
    <property type="match status" value="1"/>
</dbReference>
<dbReference type="PANTHER" id="PTHR43591">
    <property type="entry name" value="METHYLTRANSFERASE"/>
    <property type="match status" value="1"/>
</dbReference>
<comment type="caution">
    <text evidence="2">The sequence shown here is derived from an EMBL/GenBank/DDBJ whole genome shotgun (WGS) entry which is preliminary data.</text>
</comment>
<dbReference type="SUPFAM" id="SSF53335">
    <property type="entry name" value="S-adenosyl-L-methionine-dependent methyltransferases"/>
    <property type="match status" value="1"/>
</dbReference>
<evidence type="ECO:0000313" key="3">
    <source>
        <dbReference type="Proteomes" id="UP000275048"/>
    </source>
</evidence>
<gene>
    <name evidence="2" type="ORF">EDM22_03705</name>
</gene>
<keyword evidence="2" id="KW-0489">Methyltransferase</keyword>
<accession>A0A3M8AK99</accession>
<dbReference type="Gene3D" id="3.40.50.150">
    <property type="entry name" value="Vaccinia Virus protein VP39"/>
    <property type="match status" value="1"/>
</dbReference>
<dbReference type="OrthoDB" id="9795634at2"/>
<protein>
    <submittedName>
        <fullName evidence="2">Class I SAM-dependent methyltransferase</fullName>
    </submittedName>
</protein>
<dbReference type="InterPro" id="IPR029063">
    <property type="entry name" value="SAM-dependent_MTases_sf"/>
</dbReference>
<dbReference type="AlphaFoldDB" id="A0A3M8AK99"/>
<dbReference type="EMBL" id="RHHB01000003">
    <property type="protein sequence ID" value="RNB51622.1"/>
    <property type="molecule type" value="Genomic_DNA"/>
</dbReference>
<feature type="domain" description="Methyltransferase type 11" evidence="1">
    <location>
        <begin position="36"/>
        <end position="133"/>
    </location>
</feature>
<organism evidence="2 3">
    <name type="scientific">Agromyces tardus</name>
    <dbReference type="NCBI Taxonomy" id="2583849"/>
    <lineage>
        <taxon>Bacteria</taxon>
        <taxon>Bacillati</taxon>
        <taxon>Actinomycetota</taxon>
        <taxon>Actinomycetes</taxon>
        <taxon>Micrococcales</taxon>
        <taxon>Microbacteriaceae</taxon>
        <taxon>Agromyces</taxon>
    </lineage>
</organism>
<keyword evidence="2" id="KW-0808">Transferase</keyword>
<dbReference type="Pfam" id="PF08241">
    <property type="entry name" value="Methyltransf_11"/>
    <property type="match status" value="1"/>
</dbReference>
<dbReference type="GO" id="GO:0032259">
    <property type="term" value="P:methylation"/>
    <property type="evidence" value="ECO:0007669"/>
    <property type="project" value="UniProtKB-KW"/>
</dbReference>
<evidence type="ECO:0000259" key="1">
    <source>
        <dbReference type="Pfam" id="PF08241"/>
    </source>
</evidence>
<dbReference type="Proteomes" id="UP000275048">
    <property type="component" value="Unassembled WGS sequence"/>
</dbReference>
<evidence type="ECO:0000313" key="2">
    <source>
        <dbReference type="EMBL" id="RNB51622.1"/>
    </source>
</evidence>
<reference evidence="2 3" key="1">
    <citation type="submission" date="2018-10" db="EMBL/GenBank/DDBJ databases">
        <title>Isolation, diversity and antibacterial activity of antinobacteria from the wheat rhizosphere soil.</title>
        <authorList>
            <person name="Sun T."/>
        </authorList>
    </citation>
    <scope>NUCLEOTIDE SEQUENCE [LARGE SCALE GENOMIC DNA]</scope>
    <source>
        <strain evidence="2 3">SJ-23</strain>
    </source>
</reference>
<dbReference type="GO" id="GO:0008757">
    <property type="term" value="F:S-adenosylmethionine-dependent methyltransferase activity"/>
    <property type="evidence" value="ECO:0007669"/>
    <property type="project" value="InterPro"/>
</dbReference>
<sequence length="268" mass="28391">MWANGDAYERFMGRWSRRIAERFADGLDASPGLRWLDVGCGTGALSGAVLERWAPASLVGVDPAEGFLEVARARLADLGDTVRFERADAAALPLPDASVDAVVSGLVLNFVDSPERAVAEMTRVLAPGGLVAIYQWDFTGGMPLLELFWDAAVALDPAVAPLHEDAKFGHWTPAFLRALLTGAPGVAATSVVVEPIEVAAVFADFDDYWTPFLGGQGPGPSYAMSLDDARRSQLREQLRGALPVAADGTITLTLRAWKAVARTVGGAA</sequence>